<dbReference type="InterPro" id="IPR050707">
    <property type="entry name" value="HTH_MetabolicPath_Reg"/>
</dbReference>
<evidence type="ECO:0000313" key="8">
    <source>
        <dbReference type="EMBL" id="ABR47466.1"/>
    </source>
</evidence>
<dbReference type="Pfam" id="PF01614">
    <property type="entry name" value="IclR_C"/>
    <property type="match status" value="1"/>
</dbReference>
<dbReference type="HOGENOM" id="CLU_062618_5_5_9"/>
<gene>
    <name evidence="8" type="ordered locus">Amet_1260</name>
</gene>
<dbReference type="Pfam" id="PF09339">
    <property type="entry name" value="HTH_IclR"/>
    <property type="match status" value="1"/>
</dbReference>
<evidence type="ECO:0000259" key="7">
    <source>
        <dbReference type="PROSITE" id="PS51078"/>
    </source>
</evidence>
<evidence type="ECO:0000256" key="3">
    <source>
        <dbReference type="ARBA" id="ARBA00023163"/>
    </source>
</evidence>
<dbReference type="EMBL" id="CP000724">
    <property type="protein sequence ID" value="ABR47466.1"/>
    <property type="molecule type" value="Genomic_DNA"/>
</dbReference>
<dbReference type="SMART" id="SM00346">
    <property type="entry name" value="HTH_ICLR"/>
    <property type="match status" value="1"/>
</dbReference>
<comment type="function">
    <text evidence="4">May be an activator protein for the gylABX operon.</text>
</comment>
<dbReference type="InterPro" id="IPR036390">
    <property type="entry name" value="WH_DNA-bd_sf"/>
</dbReference>
<name>A6TMP8_ALKMQ</name>
<evidence type="ECO:0000256" key="5">
    <source>
        <dbReference type="ARBA" id="ARBA00070406"/>
    </source>
</evidence>
<organism evidence="8 9">
    <name type="scientific">Alkaliphilus metalliredigens (strain QYMF)</name>
    <dbReference type="NCBI Taxonomy" id="293826"/>
    <lineage>
        <taxon>Bacteria</taxon>
        <taxon>Bacillati</taxon>
        <taxon>Bacillota</taxon>
        <taxon>Clostridia</taxon>
        <taxon>Peptostreptococcales</taxon>
        <taxon>Natronincolaceae</taxon>
        <taxon>Alkaliphilus</taxon>
    </lineage>
</organism>
<dbReference type="STRING" id="293826.Amet_1260"/>
<dbReference type="OrthoDB" id="9791752at2"/>
<dbReference type="GO" id="GO:0003677">
    <property type="term" value="F:DNA binding"/>
    <property type="evidence" value="ECO:0007669"/>
    <property type="project" value="UniProtKB-KW"/>
</dbReference>
<dbReference type="SUPFAM" id="SSF55781">
    <property type="entry name" value="GAF domain-like"/>
    <property type="match status" value="1"/>
</dbReference>
<dbReference type="FunFam" id="1.10.10.10:FF:000056">
    <property type="entry name" value="IclR family transcriptional regulator"/>
    <property type="match status" value="1"/>
</dbReference>
<dbReference type="RefSeq" id="WP_012062506.1">
    <property type="nucleotide sequence ID" value="NC_009633.1"/>
</dbReference>
<keyword evidence="9" id="KW-1185">Reference proteome</keyword>
<evidence type="ECO:0000256" key="1">
    <source>
        <dbReference type="ARBA" id="ARBA00023015"/>
    </source>
</evidence>
<dbReference type="PROSITE" id="PS51077">
    <property type="entry name" value="HTH_ICLR"/>
    <property type="match status" value="1"/>
</dbReference>
<dbReference type="PANTHER" id="PTHR30136:SF24">
    <property type="entry name" value="HTH-TYPE TRANSCRIPTIONAL REPRESSOR ALLR"/>
    <property type="match status" value="1"/>
</dbReference>
<keyword evidence="2" id="KW-0238">DNA-binding</keyword>
<dbReference type="KEGG" id="amt:Amet_1260"/>
<keyword evidence="3" id="KW-0804">Transcription</keyword>
<dbReference type="AlphaFoldDB" id="A6TMP8"/>
<dbReference type="PROSITE" id="PS51078">
    <property type="entry name" value="ICLR_ED"/>
    <property type="match status" value="1"/>
</dbReference>
<proteinExistence type="predicted"/>
<dbReference type="SUPFAM" id="SSF46785">
    <property type="entry name" value="Winged helix' DNA-binding domain"/>
    <property type="match status" value="1"/>
</dbReference>
<protein>
    <recommendedName>
        <fullName evidence="5">Glycerol operon regulatory protein</fullName>
    </recommendedName>
</protein>
<feature type="domain" description="IclR-ED" evidence="7">
    <location>
        <begin position="68"/>
        <end position="251"/>
    </location>
</feature>
<dbReference type="GO" id="GO:0045892">
    <property type="term" value="P:negative regulation of DNA-templated transcription"/>
    <property type="evidence" value="ECO:0007669"/>
    <property type="project" value="TreeGrafter"/>
</dbReference>
<dbReference type="InterPro" id="IPR036388">
    <property type="entry name" value="WH-like_DNA-bd_sf"/>
</dbReference>
<keyword evidence="1" id="KW-0805">Transcription regulation</keyword>
<reference evidence="9" key="1">
    <citation type="journal article" date="2016" name="Genome Announc.">
        <title>Complete genome sequence of Alkaliphilus metalliredigens strain QYMF, an alkaliphilic and metal-reducing bacterium isolated from borax-contaminated leachate ponds.</title>
        <authorList>
            <person name="Hwang C."/>
            <person name="Copeland A."/>
            <person name="Lucas S."/>
            <person name="Lapidus A."/>
            <person name="Barry K."/>
            <person name="Detter J.C."/>
            <person name="Glavina Del Rio T."/>
            <person name="Hammon N."/>
            <person name="Israni S."/>
            <person name="Dalin E."/>
            <person name="Tice H."/>
            <person name="Pitluck S."/>
            <person name="Chertkov O."/>
            <person name="Brettin T."/>
            <person name="Bruce D."/>
            <person name="Han C."/>
            <person name="Schmutz J."/>
            <person name="Larimer F."/>
            <person name="Land M.L."/>
            <person name="Hauser L."/>
            <person name="Kyrpides N."/>
            <person name="Mikhailova N."/>
            <person name="Ye Q."/>
            <person name="Zhou J."/>
            <person name="Richardson P."/>
            <person name="Fields M.W."/>
        </authorList>
    </citation>
    <scope>NUCLEOTIDE SEQUENCE [LARGE SCALE GENOMIC DNA]</scope>
    <source>
        <strain evidence="9">QYMF</strain>
    </source>
</reference>
<accession>A6TMP8</accession>
<feature type="domain" description="HTH iclR-type" evidence="6">
    <location>
        <begin position="5"/>
        <end position="67"/>
    </location>
</feature>
<dbReference type="Gene3D" id="3.30.450.40">
    <property type="match status" value="1"/>
</dbReference>
<dbReference type="InterPro" id="IPR005471">
    <property type="entry name" value="Tscrpt_reg_IclR_N"/>
</dbReference>
<dbReference type="eggNOG" id="COG1414">
    <property type="taxonomic scope" value="Bacteria"/>
</dbReference>
<evidence type="ECO:0000259" key="6">
    <source>
        <dbReference type="PROSITE" id="PS51077"/>
    </source>
</evidence>
<dbReference type="InterPro" id="IPR014757">
    <property type="entry name" value="Tscrpt_reg_IclR_C"/>
</dbReference>
<sequence>MKESVQSVDRALTILEVLSDSEDGLGITEISTKIVLHKSTVHRLLATLIYKGYVEQNEKTNKYKLTLKLFELGHKRIEKMDILSIAKPYLRQLMEKTNEVIHLVVREGAEIVYIDKVESENTIRMHSSIGKRSPAYCTSVGKAILAHLTEEEVEKVWRASEIRKLTKFTITDLDEMKQTLKGIREKGYSLDEQENELGVRCVGAPIFDYSGNVFAAISISGPTIRVTKERAEEFTQWIIEYSQQISKELGYRS</sequence>
<evidence type="ECO:0000313" key="9">
    <source>
        <dbReference type="Proteomes" id="UP000001572"/>
    </source>
</evidence>
<dbReference type="GO" id="GO:0003700">
    <property type="term" value="F:DNA-binding transcription factor activity"/>
    <property type="evidence" value="ECO:0007669"/>
    <property type="project" value="TreeGrafter"/>
</dbReference>
<evidence type="ECO:0000256" key="2">
    <source>
        <dbReference type="ARBA" id="ARBA00023125"/>
    </source>
</evidence>
<dbReference type="Proteomes" id="UP000001572">
    <property type="component" value="Chromosome"/>
</dbReference>
<evidence type="ECO:0000256" key="4">
    <source>
        <dbReference type="ARBA" id="ARBA00058938"/>
    </source>
</evidence>
<dbReference type="Gene3D" id="1.10.10.10">
    <property type="entry name" value="Winged helix-like DNA-binding domain superfamily/Winged helix DNA-binding domain"/>
    <property type="match status" value="1"/>
</dbReference>
<dbReference type="PANTHER" id="PTHR30136">
    <property type="entry name" value="HELIX-TURN-HELIX TRANSCRIPTIONAL REGULATOR, ICLR FAMILY"/>
    <property type="match status" value="1"/>
</dbReference>
<dbReference type="InterPro" id="IPR029016">
    <property type="entry name" value="GAF-like_dom_sf"/>
</dbReference>